<dbReference type="eggNOG" id="ENOG502T5AB">
    <property type="taxonomic scope" value="Eukaryota"/>
</dbReference>
<feature type="domain" description="MANSC" evidence="5">
    <location>
        <begin position="1"/>
        <end position="71"/>
    </location>
</feature>
<evidence type="ECO:0000259" key="5">
    <source>
        <dbReference type="PROSITE" id="PS50986"/>
    </source>
</evidence>
<name>C3ZSU8_BRAFL</name>
<dbReference type="InParanoid" id="C3ZSU8"/>
<keyword evidence="2" id="KW-0472">Membrane</keyword>
<evidence type="ECO:0000256" key="4">
    <source>
        <dbReference type="SAM" id="MobiDB-lite"/>
    </source>
</evidence>
<feature type="non-terminal residue" evidence="6">
    <location>
        <position position="268"/>
    </location>
</feature>
<accession>C3ZSU8</accession>
<feature type="region of interest" description="Disordered" evidence="4">
    <location>
        <begin position="154"/>
        <end position="232"/>
    </location>
</feature>
<organism>
    <name type="scientific">Branchiostoma floridae</name>
    <name type="common">Florida lancelet</name>
    <name type="synonym">Amphioxus</name>
    <dbReference type="NCBI Taxonomy" id="7739"/>
    <lineage>
        <taxon>Eukaryota</taxon>
        <taxon>Metazoa</taxon>
        <taxon>Chordata</taxon>
        <taxon>Cephalochordata</taxon>
        <taxon>Leptocardii</taxon>
        <taxon>Amphioxiformes</taxon>
        <taxon>Branchiostomatidae</taxon>
        <taxon>Branchiostoma</taxon>
    </lineage>
</organism>
<proteinExistence type="predicted"/>
<dbReference type="PANTHER" id="PTHR46182">
    <property type="entry name" value="FI19480P1"/>
    <property type="match status" value="1"/>
</dbReference>
<protein>
    <recommendedName>
        <fullName evidence="5">MANSC domain-containing protein</fullName>
    </recommendedName>
</protein>
<dbReference type="InterPro" id="IPR013980">
    <property type="entry name" value="MANSC_dom"/>
</dbReference>
<keyword evidence="3" id="KW-0325">Glycoprotein</keyword>
<dbReference type="InterPro" id="IPR029865">
    <property type="entry name" value="KIAA0319-like"/>
</dbReference>
<reference evidence="6" key="1">
    <citation type="journal article" date="2008" name="Nature">
        <title>The amphioxus genome and the evolution of the chordate karyotype.</title>
        <authorList>
            <consortium name="US DOE Joint Genome Institute (JGI-PGF)"/>
            <person name="Putnam N.H."/>
            <person name="Butts T."/>
            <person name="Ferrier D.E.K."/>
            <person name="Furlong R.F."/>
            <person name="Hellsten U."/>
            <person name="Kawashima T."/>
            <person name="Robinson-Rechavi M."/>
            <person name="Shoguchi E."/>
            <person name="Terry A."/>
            <person name="Yu J.-K."/>
            <person name="Benito-Gutierrez E.L."/>
            <person name="Dubchak I."/>
            <person name="Garcia-Fernandez J."/>
            <person name="Gibson-Brown J.J."/>
            <person name="Grigoriev I.V."/>
            <person name="Horton A.C."/>
            <person name="de Jong P.J."/>
            <person name="Jurka J."/>
            <person name="Kapitonov V.V."/>
            <person name="Kohara Y."/>
            <person name="Kuroki Y."/>
            <person name="Lindquist E."/>
            <person name="Lucas S."/>
            <person name="Osoegawa K."/>
            <person name="Pennacchio L.A."/>
            <person name="Salamov A.A."/>
            <person name="Satou Y."/>
            <person name="Sauka-Spengler T."/>
            <person name="Schmutz J."/>
            <person name="Shin-I T."/>
            <person name="Toyoda A."/>
            <person name="Bronner-Fraser M."/>
            <person name="Fujiyama A."/>
            <person name="Holland L.Z."/>
            <person name="Holland P.W.H."/>
            <person name="Satoh N."/>
            <person name="Rokhsar D.S."/>
        </authorList>
    </citation>
    <scope>NUCLEOTIDE SEQUENCE [LARGE SCALE GENOMIC DNA]</scope>
    <source>
        <strain evidence="6">S238N-H82</strain>
        <tissue evidence="6">Testes</tissue>
    </source>
</reference>
<dbReference type="EMBL" id="GG666674">
    <property type="protein sequence ID" value="EEN44500.1"/>
    <property type="molecule type" value="Genomic_DNA"/>
</dbReference>
<dbReference type="AlphaFoldDB" id="C3ZSU8"/>
<evidence type="ECO:0000256" key="1">
    <source>
        <dbReference type="ARBA" id="ARBA00004370"/>
    </source>
</evidence>
<evidence type="ECO:0000313" key="6">
    <source>
        <dbReference type="EMBL" id="EEN44500.1"/>
    </source>
</evidence>
<sequence>MLYSQSTPSAGVDAGTFNNVGTVSSIQECTERCCDDDDCDVAWMYESTCFTVDCLSQEACQAVHRDSDKFENSFMVAVERMKPKEYDEDCTVYPRDNCPLDQECKVHLNGPDVSFKCQCKGGLLRDALRGNICVVTPANMGYLYPELTTRGRPFTTGYGQPEPSTLAQPGVEGTTRGKEEGEEETTPYMPEDMLLEGDGHEPTTARQQGVPENATTPLVPLPRTPKRVDATTPSTVSQLVVSAGENKVIQLPQNSVTLHGFTVPEPPE</sequence>
<dbReference type="Pfam" id="PF23597">
    <property type="entry name" value="KIAA0319_N"/>
    <property type="match status" value="1"/>
</dbReference>
<comment type="subcellular location">
    <subcellularLocation>
        <location evidence="1">Membrane</location>
    </subcellularLocation>
</comment>
<gene>
    <name evidence="6" type="ORF">BRAFLDRAFT_63437</name>
</gene>
<evidence type="ECO:0000256" key="3">
    <source>
        <dbReference type="ARBA" id="ARBA00023180"/>
    </source>
</evidence>
<dbReference type="GO" id="GO:0016020">
    <property type="term" value="C:membrane"/>
    <property type="evidence" value="ECO:0007669"/>
    <property type="project" value="UniProtKB-SubCell"/>
</dbReference>
<evidence type="ECO:0000256" key="2">
    <source>
        <dbReference type="ARBA" id="ARBA00023136"/>
    </source>
</evidence>
<dbReference type="PROSITE" id="PS50986">
    <property type="entry name" value="MANSC"/>
    <property type="match status" value="1"/>
</dbReference>
<dbReference type="PANTHER" id="PTHR46182:SF2">
    <property type="entry name" value="FI19480P1"/>
    <property type="match status" value="1"/>
</dbReference>